<dbReference type="GO" id="GO:0101031">
    <property type="term" value="C:protein folding chaperone complex"/>
    <property type="evidence" value="ECO:0007669"/>
    <property type="project" value="TreeGrafter"/>
</dbReference>
<evidence type="ECO:0000256" key="1">
    <source>
        <dbReference type="ARBA" id="ARBA00022737"/>
    </source>
</evidence>
<accession>A0AAV5W2H8</accession>
<organism evidence="8 9">
    <name type="scientific">Pristionchus fissidentatus</name>
    <dbReference type="NCBI Taxonomy" id="1538716"/>
    <lineage>
        <taxon>Eukaryota</taxon>
        <taxon>Metazoa</taxon>
        <taxon>Ecdysozoa</taxon>
        <taxon>Nematoda</taxon>
        <taxon>Chromadorea</taxon>
        <taxon>Rhabditida</taxon>
        <taxon>Rhabditina</taxon>
        <taxon>Diplogasteromorpha</taxon>
        <taxon>Diplogasteroidea</taxon>
        <taxon>Neodiplogasteridae</taxon>
        <taxon>Pristionchus</taxon>
    </lineage>
</organism>
<dbReference type="Pfam" id="PF13181">
    <property type="entry name" value="TPR_8"/>
    <property type="match status" value="1"/>
</dbReference>
<dbReference type="InterPro" id="IPR019734">
    <property type="entry name" value="TPR_rpt"/>
</dbReference>
<evidence type="ECO:0000256" key="3">
    <source>
        <dbReference type="ARBA" id="ARBA00038275"/>
    </source>
</evidence>
<dbReference type="InterPro" id="IPR007110">
    <property type="entry name" value="Ig-like_dom"/>
</dbReference>
<comment type="caution">
    <text evidence="8">The sequence shown here is derived from an EMBL/GenBank/DDBJ whole genome shotgun (WGS) entry which is preliminary data.</text>
</comment>
<dbReference type="PANTHER" id="PTHR46423">
    <property type="entry name" value="RNA POLYMERASE II-ASSOCIATED PROTEIN 3"/>
    <property type="match status" value="1"/>
</dbReference>
<dbReference type="PROSITE" id="PS50835">
    <property type="entry name" value="IG_LIKE"/>
    <property type="match status" value="1"/>
</dbReference>
<dbReference type="Proteomes" id="UP001432322">
    <property type="component" value="Unassembled WGS sequence"/>
</dbReference>
<protein>
    <recommendedName>
        <fullName evidence="4">RNA polymerase II-associated protein 3</fullName>
    </recommendedName>
</protein>
<keyword evidence="2 5" id="KW-0802">TPR repeat</keyword>
<evidence type="ECO:0000313" key="8">
    <source>
        <dbReference type="EMBL" id="GMT25157.1"/>
    </source>
</evidence>
<proteinExistence type="inferred from homology"/>
<evidence type="ECO:0000259" key="7">
    <source>
        <dbReference type="PROSITE" id="PS50835"/>
    </source>
</evidence>
<evidence type="ECO:0000313" key="9">
    <source>
        <dbReference type="Proteomes" id="UP001432322"/>
    </source>
</evidence>
<dbReference type="InterPro" id="IPR025986">
    <property type="entry name" value="RPAP3-like_C"/>
</dbReference>
<evidence type="ECO:0000256" key="5">
    <source>
        <dbReference type="PROSITE-ProRule" id="PRU00339"/>
    </source>
</evidence>
<dbReference type="SMART" id="SM00028">
    <property type="entry name" value="TPR"/>
    <property type="match status" value="3"/>
</dbReference>
<feature type="repeat" description="TPR" evidence="5">
    <location>
        <begin position="7"/>
        <end position="40"/>
    </location>
</feature>
<dbReference type="Gene3D" id="1.25.40.10">
    <property type="entry name" value="Tetratricopeptide repeat domain"/>
    <property type="match status" value="1"/>
</dbReference>
<dbReference type="PANTHER" id="PTHR46423:SF1">
    <property type="entry name" value="RNA POLYMERASE II-ASSOCIATED PROTEIN 3"/>
    <property type="match status" value="1"/>
</dbReference>
<dbReference type="InterPro" id="IPR011990">
    <property type="entry name" value="TPR-like_helical_dom_sf"/>
</dbReference>
<evidence type="ECO:0000256" key="6">
    <source>
        <dbReference type="SAM" id="MobiDB-lite"/>
    </source>
</evidence>
<dbReference type="PROSITE" id="PS50005">
    <property type="entry name" value="TPR"/>
    <property type="match status" value="1"/>
</dbReference>
<dbReference type="Pfam" id="PF13877">
    <property type="entry name" value="RPAP3_C"/>
    <property type="match status" value="1"/>
</dbReference>
<dbReference type="SUPFAM" id="SSF48452">
    <property type="entry name" value="TPR-like"/>
    <property type="match status" value="1"/>
</dbReference>
<keyword evidence="1" id="KW-0677">Repeat</keyword>
<evidence type="ECO:0000256" key="4">
    <source>
        <dbReference type="ARBA" id="ARBA00040133"/>
    </source>
</evidence>
<feature type="compositionally biased region" description="Polar residues" evidence="6">
    <location>
        <begin position="380"/>
        <end position="398"/>
    </location>
</feature>
<name>A0AAV5W2H8_9BILA</name>
<dbReference type="EMBL" id="BTSY01000004">
    <property type="protein sequence ID" value="GMT25157.1"/>
    <property type="molecule type" value="Genomic_DNA"/>
</dbReference>
<dbReference type="InterPro" id="IPR051966">
    <property type="entry name" value="RPAP3"/>
</dbReference>
<sequence length="602" mass="67088">SRMSELALQMKEAGNLAFKEKRYHAAIKMYTEALKMDQNYVLFGNRAQAYINIDQYELALRDLNVAITMKNDVPKNFNRRAKCLVKLGMVSEARKDYEQTQKLIPNDKASLMELEALKDKENARAFEVKQWNGGDEFEDDEMIPVMIGGVEMPVKSSTTLETTVVPEDAVAPAEVAKDTPAVEPRACTAEEWEAALRRFEQEQRDKKRKDTVAPTTVVPDDTVAPTEAAKDTPAEVSTDTFAAEECEAVNHQVDQEHKDTVPPMTELEWEKDAMSDITEVTEDADSTHHEDTVAPAQDLNESTLSIPEADYTVAPTPEIPEDYAEAVTVTPSPRIPEDPAEEEEYTVESSSPSIDVPYMTASTGSELEFSTPPKEPLRPTSKQSWTDVKDNSFSSISDLHSFDEQEEEKVSPPTPAETLEGDCEAKEEEKEEEPITVVEKVPTEPAVSSAEETPMVPETRKDDADTVAEAQEKPTVVEKTIVVPAPPTNFLDFVVHFNQLKRDYDAFGKYFLSISPSHHLSIFSNLLNDDHLSVIIESLIVSINSDVADLTLISSSLLSLSFLPRFDLLVLFMNDEMRTKAVSLLDLLPSGAENDQIRANFE</sequence>
<keyword evidence="9" id="KW-1185">Reference proteome</keyword>
<gene>
    <name evidence="8" type="ORF">PFISCL1PPCAC_16454</name>
</gene>
<reference evidence="8" key="1">
    <citation type="submission" date="2023-10" db="EMBL/GenBank/DDBJ databases">
        <title>Genome assembly of Pristionchus species.</title>
        <authorList>
            <person name="Yoshida K."/>
            <person name="Sommer R.J."/>
        </authorList>
    </citation>
    <scope>NUCLEOTIDE SEQUENCE</scope>
    <source>
        <strain evidence="8">RS5133</strain>
    </source>
</reference>
<feature type="domain" description="Ig-like" evidence="7">
    <location>
        <begin position="219"/>
        <end position="330"/>
    </location>
</feature>
<feature type="region of interest" description="Disordered" evidence="6">
    <location>
        <begin position="328"/>
        <end position="435"/>
    </location>
</feature>
<evidence type="ECO:0000256" key="2">
    <source>
        <dbReference type="ARBA" id="ARBA00022803"/>
    </source>
</evidence>
<feature type="non-terminal residue" evidence="8">
    <location>
        <position position="1"/>
    </location>
</feature>
<dbReference type="AlphaFoldDB" id="A0AAV5W2H8"/>
<comment type="similarity">
    <text evidence="3">Belongs to the RPAP3 family.</text>
</comment>